<dbReference type="Proteomes" id="UP000229095">
    <property type="component" value="Unassembled WGS sequence"/>
</dbReference>
<dbReference type="EMBL" id="PEBI01000001">
    <property type="protein sequence ID" value="PJM74054.1"/>
    <property type="molecule type" value="Genomic_DNA"/>
</dbReference>
<feature type="transmembrane region" description="Helical" evidence="7">
    <location>
        <begin position="332"/>
        <end position="353"/>
    </location>
</feature>
<evidence type="ECO:0000313" key="9">
    <source>
        <dbReference type="EMBL" id="PJM74054.1"/>
    </source>
</evidence>
<evidence type="ECO:0000256" key="3">
    <source>
        <dbReference type="ARBA" id="ARBA00022679"/>
    </source>
</evidence>
<dbReference type="GO" id="GO:0016020">
    <property type="term" value="C:membrane"/>
    <property type="evidence" value="ECO:0007669"/>
    <property type="project" value="UniProtKB-SubCell"/>
</dbReference>
<protein>
    <submittedName>
        <fullName evidence="9">Galactosyl transferase</fullName>
    </submittedName>
</protein>
<evidence type="ECO:0000313" key="10">
    <source>
        <dbReference type="Proteomes" id="UP000229095"/>
    </source>
</evidence>
<comment type="subcellular location">
    <subcellularLocation>
        <location evidence="1">Membrane</location>
        <topology evidence="1">Multi-pass membrane protein</topology>
    </subcellularLocation>
</comment>
<comment type="similarity">
    <text evidence="2">Belongs to the bacterial sugar transferase family.</text>
</comment>
<keyword evidence="10" id="KW-1185">Reference proteome</keyword>
<feature type="transmembrane region" description="Helical" evidence="7">
    <location>
        <begin position="117"/>
        <end position="139"/>
    </location>
</feature>
<organism evidence="9 10">
    <name type="scientific">Bifidobacterium primatium</name>
    <dbReference type="NCBI Taxonomy" id="2045438"/>
    <lineage>
        <taxon>Bacteria</taxon>
        <taxon>Bacillati</taxon>
        <taxon>Actinomycetota</taxon>
        <taxon>Actinomycetes</taxon>
        <taxon>Bifidobacteriales</taxon>
        <taxon>Bifidobacteriaceae</taxon>
        <taxon>Bifidobacterium</taxon>
    </lineage>
</organism>
<comment type="caution">
    <text evidence="9">The sequence shown here is derived from an EMBL/GenBank/DDBJ whole genome shotgun (WGS) entry which is preliminary data.</text>
</comment>
<dbReference type="InterPro" id="IPR017475">
    <property type="entry name" value="EPS_sugar_tfrase"/>
</dbReference>
<evidence type="ECO:0000256" key="1">
    <source>
        <dbReference type="ARBA" id="ARBA00004141"/>
    </source>
</evidence>
<gene>
    <name evidence="9" type="ORF">CS006_02615</name>
</gene>
<dbReference type="InterPro" id="IPR003362">
    <property type="entry name" value="Bact_transf"/>
</dbReference>
<evidence type="ECO:0000259" key="8">
    <source>
        <dbReference type="Pfam" id="PF02397"/>
    </source>
</evidence>
<keyword evidence="6 7" id="KW-0472">Membrane</keyword>
<evidence type="ECO:0000256" key="6">
    <source>
        <dbReference type="ARBA" id="ARBA00023136"/>
    </source>
</evidence>
<dbReference type="NCBIfam" id="TIGR03025">
    <property type="entry name" value="EPS_sugtrans"/>
    <property type="match status" value="1"/>
</dbReference>
<keyword evidence="5 7" id="KW-1133">Transmembrane helix</keyword>
<name>A0A2M9HB67_9BIFI</name>
<sequence>MKRKHHWWNRKDSATATNIEAGNDNDVMAAGAHQLSQVLYWRFFVNLILMVVDGSMLVFANLIMFVREPFSYIPDDDGMASELLTGVLLLLFALIYVACLYTAGIYHRHVMGDGYQVNYKIVEGVVKTFVIQAAVNYIFGLPLPLHVMIATAAMTLAFTVIARFIARRIIARRRGDGRFAYATIIIGSPACIARTLGRLRRRTQMNYRPVAVCPVGVDPRTKSVVSVPLPADVDIDDKLTVLPYDARLGATAIGMNVQTLLICDVIRRDSVEFNVLSLAVESLGLEIALSAGAADMGAHRLYLRNIQGMPVLTLRLPQYGFGTRMIKRAFDLVLAILAIIASSPIMIATAIAIKIDDGGPVFYGQKRIGLRGRPFHMIKFRSMVTNADELKAKLAEETGQTDRFIFKMKRDPRITRVGAFIRKWSIDELPQFFNVLRGDMSVVGPRPPLPEEHARYNRLYATRMYVKPGITGPWQVSGRSNLTAEESEQLDVSYVQDWSITGDLTILFKTVGVVITHKGAY</sequence>
<accession>A0A2M9HB67</accession>
<dbReference type="RefSeq" id="WP_100510196.1">
    <property type="nucleotide sequence ID" value="NZ_PEBI01000001.1"/>
</dbReference>
<feature type="transmembrane region" description="Helical" evidence="7">
    <location>
        <begin position="83"/>
        <end position="105"/>
    </location>
</feature>
<evidence type="ECO:0000256" key="2">
    <source>
        <dbReference type="ARBA" id="ARBA00006464"/>
    </source>
</evidence>
<feature type="domain" description="Bacterial sugar transferase" evidence="8">
    <location>
        <begin position="327"/>
        <end position="515"/>
    </location>
</feature>
<feature type="transmembrane region" description="Helical" evidence="7">
    <location>
        <begin position="145"/>
        <end position="166"/>
    </location>
</feature>
<keyword evidence="4 7" id="KW-0812">Transmembrane</keyword>
<evidence type="ECO:0000256" key="4">
    <source>
        <dbReference type="ARBA" id="ARBA00022692"/>
    </source>
</evidence>
<dbReference type="PANTHER" id="PTHR30576">
    <property type="entry name" value="COLANIC BIOSYNTHESIS UDP-GLUCOSE LIPID CARRIER TRANSFERASE"/>
    <property type="match status" value="1"/>
</dbReference>
<evidence type="ECO:0000256" key="7">
    <source>
        <dbReference type="SAM" id="Phobius"/>
    </source>
</evidence>
<dbReference type="Pfam" id="PF02397">
    <property type="entry name" value="Bac_transf"/>
    <property type="match status" value="1"/>
</dbReference>
<dbReference type="OrthoDB" id="9808602at2"/>
<reference evidence="9 10" key="1">
    <citation type="submission" date="2017-10" db="EMBL/GenBank/DDBJ databases">
        <title>Draft genome sequences of strains TRE 1, TRE 9, TRE H and TRI 7, isolated from tamarins, belonging to four potential novel Bifidobacterium species.</title>
        <authorList>
            <person name="Mattarelli P."/>
            <person name="Modesto M."/>
            <person name="Puglisi E."/>
            <person name="Morelli L."/>
            <person name="Spezio C."/>
            <person name="Bonetti A."/>
            <person name="Sandri C."/>
        </authorList>
    </citation>
    <scope>NUCLEOTIDE SEQUENCE [LARGE SCALE GENOMIC DNA]</scope>
    <source>
        <strain evidence="10">TRE1</strain>
    </source>
</reference>
<dbReference type="AlphaFoldDB" id="A0A2M9HB67"/>
<dbReference type="PANTHER" id="PTHR30576:SF10">
    <property type="entry name" value="SLL5057 PROTEIN"/>
    <property type="match status" value="1"/>
</dbReference>
<feature type="transmembrane region" description="Helical" evidence="7">
    <location>
        <begin position="43"/>
        <end position="63"/>
    </location>
</feature>
<proteinExistence type="inferred from homology"/>
<keyword evidence="3 9" id="KW-0808">Transferase</keyword>
<dbReference type="GO" id="GO:0016780">
    <property type="term" value="F:phosphotransferase activity, for other substituted phosphate groups"/>
    <property type="evidence" value="ECO:0007669"/>
    <property type="project" value="TreeGrafter"/>
</dbReference>
<evidence type="ECO:0000256" key="5">
    <source>
        <dbReference type="ARBA" id="ARBA00022989"/>
    </source>
</evidence>